<accession>A0A829X5R1</accession>
<dbReference type="CDD" id="cd02933">
    <property type="entry name" value="OYE_like_FMN"/>
    <property type="match status" value="1"/>
</dbReference>
<dbReference type="Proteomes" id="UP000484858">
    <property type="component" value="Unassembled WGS sequence"/>
</dbReference>
<comment type="caution">
    <text evidence="6">The sequence shown here is derived from an EMBL/GenBank/DDBJ whole genome shotgun (WGS) entry which is preliminary data.</text>
</comment>
<dbReference type="Pfam" id="PF00724">
    <property type="entry name" value="Oxidored_FMN"/>
    <property type="match status" value="1"/>
</dbReference>
<dbReference type="SUPFAM" id="SSF51395">
    <property type="entry name" value="FMN-linked oxidoreductases"/>
    <property type="match status" value="1"/>
</dbReference>
<evidence type="ECO:0000256" key="3">
    <source>
        <dbReference type="ARBA" id="ARBA00023002"/>
    </source>
</evidence>
<dbReference type="FunFam" id="3.20.20.70:FF:000059">
    <property type="entry name" value="N-ethylmaleimide reductase, FMN-linked"/>
    <property type="match status" value="1"/>
</dbReference>
<dbReference type="InterPro" id="IPR045247">
    <property type="entry name" value="Oye-like"/>
</dbReference>
<keyword evidence="3" id="KW-0560">Oxidoreductase</keyword>
<dbReference type="PANTHER" id="PTHR22893:SF91">
    <property type="entry name" value="NADPH DEHYDROGENASE 2-RELATED"/>
    <property type="match status" value="1"/>
</dbReference>
<dbReference type="GO" id="GO:0005829">
    <property type="term" value="C:cytosol"/>
    <property type="evidence" value="ECO:0007669"/>
    <property type="project" value="UniProtKB-ARBA"/>
</dbReference>
<dbReference type="InterPro" id="IPR013785">
    <property type="entry name" value="Aldolase_TIM"/>
</dbReference>
<dbReference type="InterPro" id="IPR001155">
    <property type="entry name" value="OxRdtase_FMN_N"/>
</dbReference>
<evidence type="ECO:0000256" key="1">
    <source>
        <dbReference type="ARBA" id="ARBA00001917"/>
    </source>
</evidence>
<organism evidence="6 7">
    <name type="scientific">Gluconobacter oxydans NBRC 3293</name>
    <dbReference type="NCBI Taxonomy" id="1315969"/>
    <lineage>
        <taxon>Bacteria</taxon>
        <taxon>Pseudomonadati</taxon>
        <taxon>Pseudomonadota</taxon>
        <taxon>Alphaproteobacteria</taxon>
        <taxon>Acetobacterales</taxon>
        <taxon>Acetobacteraceae</taxon>
        <taxon>Gluconobacter</taxon>
    </lineage>
</organism>
<comment type="similarity">
    <text evidence="2">Belongs to the NADH:flavin oxidoreductase/NADH oxidase family.</text>
</comment>
<protein>
    <submittedName>
        <fullName evidence="6">NADH:flavin oxidoreductase</fullName>
    </submittedName>
</protein>
<proteinExistence type="inferred from homology"/>
<evidence type="ECO:0000259" key="5">
    <source>
        <dbReference type="Pfam" id="PF00724"/>
    </source>
</evidence>
<dbReference type="PANTHER" id="PTHR22893">
    <property type="entry name" value="NADH OXIDOREDUCTASE-RELATED"/>
    <property type="match status" value="1"/>
</dbReference>
<evidence type="ECO:0000256" key="4">
    <source>
        <dbReference type="SAM" id="MobiDB-lite"/>
    </source>
</evidence>
<sequence length="362" mass="39401">MMPTLFDPIDFGPIHAKNRIVMSPLTRGRADKEAVPTPIMAEYYAQRASAGLIITEATGISREGLGWPFAPGIWSDAQVEAWKPIVAGVHAKGGKIVCQLWHMGRMVHSSVTGTQPVSSSATTAPGEVHTYEGKKPFEQARAIDAADISRILNDYENAARNAIRAGFDGVQIHAANGYLIDEFLRNGTNHRTDEYGGVPENRIRFLKEVTERVIAAIGADRTGVRLSPNGDTQGCIDSAPETVFVPAAKLLQDLGVAWLELREPGPNGTFGKTDQPKLSPQIRKVFLRPLVLNQDYTFEEAQAALAEGKADAIAFGRKFISNPDLPERFARGIALQPDDMKTWYSQGPEGYTDYPSATSGPN</sequence>
<name>A0A829X5R1_GLUOY</name>
<dbReference type="AlphaFoldDB" id="A0A829X5R1"/>
<feature type="region of interest" description="Disordered" evidence="4">
    <location>
        <begin position="340"/>
        <end position="362"/>
    </location>
</feature>
<evidence type="ECO:0000256" key="2">
    <source>
        <dbReference type="ARBA" id="ARBA00005979"/>
    </source>
</evidence>
<evidence type="ECO:0000313" key="6">
    <source>
        <dbReference type="EMBL" id="GEM15896.1"/>
    </source>
</evidence>
<feature type="domain" description="NADH:flavin oxidoreductase/NADH oxidase N-terminal" evidence="5">
    <location>
        <begin position="5"/>
        <end position="335"/>
    </location>
</feature>
<dbReference type="GO" id="GO:0016628">
    <property type="term" value="F:oxidoreductase activity, acting on the CH-CH group of donors, NAD or NADP as acceptor"/>
    <property type="evidence" value="ECO:0007669"/>
    <property type="project" value="UniProtKB-ARBA"/>
</dbReference>
<dbReference type="GO" id="GO:0010181">
    <property type="term" value="F:FMN binding"/>
    <property type="evidence" value="ECO:0007669"/>
    <property type="project" value="InterPro"/>
</dbReference>
<reference evidence="6 7" key="1">
    <citation type="submission" date="2013-04" db="EMBL/GenBank/DDBJ databases">
        <title>Gluconobacter oxydans NBRC 3293 whole genome sequence.</title>
        <authorList>
            <person name="Matsutani M."/>
            <person name="Yakushi T."/>
            <person name="Matsushita K."/>
        </authorList>
    </citation>
    <scope>NUCLEOTIDE SEQUENCE [LARGE SCALE GENOMIC DNA]</scope>
    <source>
        <strain evidence="6 7">NBRC 3293</strain>
    </source>
</reference>
<dbReference type="EMBL" id="BARJ01000002">
    <property type="protein sequence ID" value="GEM15896.1"/>
    <property type="molecule type" value="Genomic_DNA"/>
</dbReference>
<comment type="cofactor">
    <cofactor evidence="1">
        <name>FMN</name>
        <dbReference type="ChEBI" id="CHEBI:58210"/>
    </cofactor>
</comment>
<dbReference type="Gene3D" id="3.20.20.70">
    <property type="entry name" value="Aldolase class I"/>
    <property type="match status" value="1"/>
</dbReference>
<gene>
    <name evidence="6" type="ORF">NBRC3293_0393</name>
</gene>
<evidence type="ECO:0000313" key="7">
    <source>
        <dbReference type="Proteomes" id="UP000484858"/>
    </source>
</evidence>